<keyword evidence="2" id="KW-0238">DNA-binding</keyword>
<evidence type="ECO:0000256" key="3">
    <source>
        <dbReference type="ARBA" id="ARBA00023163"/>
    </source>
</evidence>
<dbReference type="GO" id="GO:0006950">
    <property type="term" value="P:response to stress"/>
    <property type="evidence" value="ECO:0007669"/>
    <property type="project" value="TreeGrafter"/>
</dbReference>
<dbReference type="InterPro" id="IPR039422">
    <property type="entry name" value="MarR/SlyA-like"/>
</dbReference>
<evidence type="ECO:0000259" key="5">
    <source>
        <dbReference type="PROSITE" id="PS50995"/>
    </source>
</evidence>
<dbReference type="InterPro" id="IPR036388">
    <property type="entry name" value="WH-like_DNA-bd_sf"/>
</dbReference>
<dbReference type="Proteomes" id="UP000477911">
    <property type="component" value="Unassembled WGS sequence"/>
</dbReference>
<comment type="caution">
    <text evidence="6">The sequence shown here is derived from an EMBL/GenBank/DDBJ whole genome shotgun (WGS) entry which is preliminary data.</text>
</comment>
<dbReference type="RefSeq" id="WP_160891839.1">
    <property type="nucleotide sequence ID" value="NZ_WUMU01000003.1"/>
</dbReference>
<evidence type="ECO:0000256" key="1">
    <source>
        <dbReference type="ARBA" id="ARBA00023015"/>
    </source>
</evidence>
<dbReference type="Pfam" id="PF12802">
    <property type="entry name" value="MarR_2"/>
    <property type="match status" value="1"/>
</dbReference>
<dbReference type="SMART" id="SM00347">
    <property type="entry name" value="HTH_MARR"/>
    <property type="match status" value="1"/>
</dbReference>
<organism evidence="6 7">
    <name type="scientific">Pseudooceanicola albus</name>
    <dbReference type="NCBI Taxonomy" id="2692189"/>
    <lineage>
        <taxon>Bacteria</taxon>
        <taxon>Pseudomonadati</taxon>
        <taxon>Pseudomonadota</taxon>
        <taxon>Alphaproteobacteria</taxon>
        <taxon>Rhodobacterales</taxon>
        <taxon>Paracoccaceae</taxon>
        <taxon>Pseudooceanicola</taxon>
    </lineage>
</organism>
<evidence type="ECO:0000256" key="4">
    <source>
        <dbReference type="SAM" id="MobiDB-lite"/>
    </source>
</evidence>
<dbReference type="AlphaFoldDB" id="A0A6L7FZ87"/>
<gene>
    <name evidence="6" type="ORF">GR170_03970</name>
</gene>
<protein>
    <submittedName>
        <fullName evidence="6">MarR family transcriptional regulator</fullName>
    </submittedName>
</protein>
<dbReference type="InterPro" id="IPR000835">
    <property type="entry name" value="HTH_MarR-typ"/>
</dbReference>
<dbReference type="PANTHER" id="PTHR33164">
    <property type="entry name" value="TRANSCRIPTIONAL REGULATOR, MARR FAMILY"/>
    <property type="match status" value="1"/>
</dbReference>
<dbReference type="InterPro" id="IPR036390">
    <property type="entry name" value="WH_DNA-bd_sf"/>
</dbReference>
<dbReference type="PRINTS" id="PR00598">
    <property type="entry name" value="HTHMARR"/>
</dbReference>
<dbReference type="GO" id="GO:0003677">
    <property type="term" value="F:DNA binding"/>
    <property type="evidence" value="ECO:0007669"/>
    <property type="project" value="UniProtKB-KW"/>
</dbReference>
<evidence type="ECO:0000256" key="2">
    <source>
        <dbReference type="ARBA" id="ARBA00023125"/>
    </source>
</evidence>
<dbReference type="PANTHER" id="PTHR33164:SF64">
    <property type="entry name" value="TRANSCRIPTIONAL REGULATOR SLYA"/>
    <property type="match status" value="1"/>
</dbReference>
<name>A0A6L7FZ87_9RHOB</name>
<sequence length="158" mass="17457">MTTNGKKRIGLLTQEAAGLLKRAFEREARPYRLTLLQWRILGALGERDGQTQTELGQELRTGAMTISDVVERLEGMALVRREVDPGDSRAKRVHLTEKGAALRRRMRDKAERVYGQALDGLTPAEIAATEEVLRRISDNLLGQTGPAPRSGRRPGGEG</sequence>
<evidence type="ECO:0000313" key="7">
    <source>
        <dbReference type="Proteomes" id="UP000477911"/>
    </source>
</evidence>
<dbReference type="Gene3D" id="1.10.10.10">
    <property type="entry name" value="Winged helix-like DNA-binding domain superfamily/Winged helix DNA-binding domain"/>
    <property type="match status" value="1"/>
</dbReference>
<keyword evidence="3" id="KW-0804">Transcription</keyword>
<feature type="domain" description="HTH marR-type" evidence="5">
    <location>
        <begin position="6"/>
        <end position="138"/>
    </location>
</feature>
<dbReference type="PROSITE" id="PS50995">
    <property type="entry name" value="HTH_MARR_2"/>
    <property type="match status" value="1"/>
</dbReference>
<dbReference type="SUPFAM" id="SSF46785">
    <property type="entry name" value="Winged helix' DNA-binding domain"/>
    <property type="match status" value="1"/>
</dbReference>
<feature type="region of interest" description="Disordered" evidence="4">
    <location>
        <begin position="138"/>
        <end position="158"/>
    </location>
</feature>
<keyword evidence="7" id="KW-1185">Reference proteome</keyword>
<evidence type="ECO:0000313" key="6">
    <source>
        <dbReference type="EMBL" id="MXN16979.1"/>
    </source>
</evidence>
<proteinExistence type="predicted"/>
<keyword evidence="1" id="KW-0805">Transcription regulation</keyword>
<dbReference type="EMBL" id="WUMU01000003">
    <property type="protein sequence ID" value="MXN16979.1"/>
    <property type="molecule type" value="Genomic_DNA"/>
</dbReference>
<dbReference type="GO" id="GO:0003700">
    <property type="term" value="F:DNA-binding transcription factor activity"/>
    <property type="evidence" value="ECO:0007669"/>
    <property type="project" value="InterPro"/>
</dbReference>
<accession>A0A6L7FZ87</accession>
<reference evidence="6 7" key="1">
    <citation type="submission" date="2019-12" db="EMBL/GenBank/DDBJ databases">
        <authorList>
            <person name="Li M."/>
        </authorList>
    </citation>
    <scope>NUCLEOTIDE SEQUENCE [LARGE SCALE GENOMIC DNA]</scope>
    <source>
        <strain evidence="6 7">GBMRC 2024</strain>
    </source>
</reference>